<dbReference type="Gene3D" id="2.30.30.110">
    <property type="match status" value="1"/>
</dbReference>
<dbReference type="GO" id="GO:0016075">
    <property type="term" value="P:rRNA catabolic process"/>
    <property type="evidence" value="ECO:0007669"/>
    <property type="project" value="TreeGrafter"/>
</dbReference>
<dbReference type="GO" id="GO:0003677">
    <property type="term" value="F:DNA binding"/>
    <property type="evidence" value="ECO:0007669"/>
    <property type="project" value="InterPro"/>
</dbReference>
<dbReference type="EMBL" id="JACCQK010000420">
    <property type="protein sequence ID" value="MBG0779727.1"/>
    <property type="molecule type" value="Genomic_DNA"/>
</dbReference>
<evidence type="ECO:0000313" key="2">
    <source>
        <dbReference type="Proteomes" id="UP000706172"/>
    </source>
</evidence>
<dbReference type="PANTHER" id="PTHR33988:SF2">
    <property type="entry name" value="ENDORIBONUCLEASE MAZF"/>
    <property type="match status" value="1"/>
</dbReference>
<dbReference type="Pfam" id="PF02452">
    <property type="entry name" value="PemK_toxin"/>
    <property type="match status" value="1"/>
</dbReference>
<dbReference type="GO" id="GO:0004521">
    <property type="term" value="F:RNA endonuclease activity"/>
    <property type="evidence" value="ECO:0007669"/>
    <property type="project" value="TreeGrafter"/>
</dbReference>
<evidence type="ECO:0000313" key="1">
    <source>
        <dbReference type="EMBL" id="MBG0779727.1"/>
    </source>
</evidence>
<dbReference type="GO" id="GO:0006402">
    <property type="term" value="P:mRNA catabolic process"/>
    <property type="evidence" value="ECO:0007669"/>
    <property type="project" value="TreeGrafter"/>
</dbReference>
<protein>
    <submittedName>
        <fullName evidence="1">Type II toxin-antitoxin system PemK/MazF family toxin</fullName>
    </submittedName>
</protein>
<dbReference type="AlphaFoldDB" id="A0A931CRB3"/>
<dbReference type="InterPro" id="IPR003477">
    <property type="entry name" value="PemK-like"/>
</dbReference>
<proteinExistence type="predicted"/>
<organism evidence="1 2">
    <name type="scientific">Desulfotignum balticum</name>
    <dbReference type="NCBI Taxonomy" id="115781"/>
    <lineage>
        <taxon>Bacteria</taxon>
        <taxon>Pseudomonadati</taxon>
        <taxon>Thermodesulfobacteriota</taxon>
        <taxon>Desulfobacteria</taxon>
        <taxon>Desulfobacterales</taxon>
        <taxon>Desulfobacteraceae</taxon>
        <taxon>Desulfotignum</taxon>
    </lineage>
</organism>
<dbReference type="PANTHER" id="PTHR33988">
    <property type="entry name" value="ENDORIBONUCLEASE MAZF-RELATED"/>
    <property type="match status" value="1"/>
</dbReference>
<dbReference type="SUPFAM" id="SSF50118">
    <property type="entry name" value="Cell growth inhibitor/plasmid maintenance toxic component"/>
    <property type="match status" value="1"/>
</dbReference>
<name>A0A931CRB3_9BACT</name>
<accession>A0A931CRB3</accession>
<dbReference type="InterPro" id="IPR011067">
    <property type="entry name" value="Plasmid_toxin/cell-grow_inhib"/>
</dbReference>
<sequence length="115" mass="12944">MRRGDLYRIRRPSSRDPKKYRSFVVVSRQILIESRFSTVICAPVYTSYDGLSTQVPVGIDEGLKHDSAIHCDELISIPKSLLIHFIGKLSLKKLELLEQALKAALQINGAYDIDG</sequence>
<dbReference type="Proteomes" id="UP000706172">
    <property type="component" value="Unassembled WGS sequence"/>
</dbReference>
<comment type="caution">
    <text evidence="1">The sequence shown here is derived from an EMBL/GenBank/DDBJ whole genome shotgun (WGS) entry which is preliminary data.</text>
</comment>
<reference evidence="1" key="1">
    <citation type="submission" date="2020-07" db="EMBL/GenBank/DDBJ databases">
        <title>Severe corrosion of carbon steel in oil field produced water can be linked to methanogenic archaea containing a special type of NiFe hydrogenase.</title>
        <authorList>
            <person name="Lahme S."/>
            <person name="Mand J."/>
            <person name="Longwell J."/>
            <person name="Smith R."/>
            <person name="Enning D."/>
        </authorList>
    </citation>
    <scope>NUCLEOTIDE SEQUENCE</scope>
    <source>
        <strain evidence="1">MIC098Bin6</strain>
    </source>
</reference>
<gene>
    <name evidence="1" type="ORF">H0S81_07350</name>
</gene>